<dbReference type="InterPro" id="IPR013078">
    <property type="entry name" value="His_Pase_superF_clade-1"/>
</dbReference>
<evidence type="ECO:0000313" key="2">
    <source>
        <dbReference type="Proteomes" id="UP001222800"/>
    </source>
</evidence>
<sequence length="67" mass="7661">MIYLVRHGETDWNLFKKFNGCTETALNQTGIEQVKLQAENLKSVCFDVCFSSPKKEHVKLARLSIMA</sequence>
<dbReference type="InterPro" id="IPR001345">
    <property type="entry name" value="PG/BPGM_mutase_AS"/>
</dbReference>
<dbReference type="Gene3D" id="3.40.50.1240">
    <property type="entry name" value="Phosphoglycerate mutase-like"/>
    <property type="match status" value="1"/>
</dbReference>
<dbReference type="SUPFAM" id="SSF53254">
    <property type="entry name" value="Phosphoglycerate mutase-like"/>
    <property type="match status" value="1"/>
</dbReference>
<gene>
    <name evidence="1" type="ORF">P4S50_07590</name>
</gene>
<dbReference type="RefSeq" id="WP_277734151.1">
    <property type="nucleotide sequence ID" value="NZ_CP120733.1"/>
</dbReference>
<keyword evidence="2" id="KW-1185">Reference proteome</keyword>
<name>A0ABY8EG74_9FIRM</name>
<dbReference type="Pfam" id="PF00300">
    <property type="entry name" value="His_Phos_1"/>
    <property type="match status" value="1"/>
</dbReference>
<dbReference type="PROSITE" id="PS00175">
    <property type="entry name" value="PG_MUTASE"/>
    <property type="match status" value="1"/>
</dbReference>
<evidence type="ECO:0000313" key="1">
    <source>
        <dbReference type="EMBL" id="WFD11928.1"/>
    </source>
</evidence>
<dbReference type="InterPro" id="IPR029033">
    <property type="entry name" value="His_PPase_superfam"/>
</dbReference>
<protein>
    <submittedName>
        <fullName evidence="1">Phosphoglycerate mutase family protein</fullName>
    </submittedName>
</protein>
<accession>A0ABY8EG74</accession>
<dbReference type="EMBL" id="CP120733">
    <property type="protein sequence ID" value="WFD11928.1"/>
    <property type="molecule type" value="Genomic_DNA"/>
</dbReference>
<dbReference type="Proteomes" id="UP001222800">
    <property type="component" value="Chromosome"/>
</dbReference>
<organism evidence="1 2">
    <name type="scientific">Tepidibacter hydrothermalis</name>
    <dbReference type="NCBI Taxonomy" id="3036126"/>
    <lineage>
        <taxon>Bacteria</taxon>
        <taxon>Bacillati</taxon>
        <taxon>Bacillota</taxon>
        <taxon>Clostridia</taxon>
        <taxon>Peptostreptococcales</taxon>
        <taxon>Peptostreptococcaceae</taxon>
        <taxon>Tepidibacter</taxon>
    </lineage>
</organism>
<dbReference type="CDD" id="cd07067">
    <property type="entry name" value="HP_PGM_like"/>
    <property type="match status" value="1"/>
</dbReference>
<reference evidence="1 2" key="1">
    <citation type="submission" date="2023-03" db="EMBL/GenBank/DDBJ databases">
        <title>Complete genome sequence of Tepidibacter sp. SWIR-1, isolated from a deep-sea hydrothermal vent.</title>
        <authorList>
            <person name="Li X."/>
        </authorList>
    </citation>
    <scope>NUCLEOTIDE SEQUENCE [LARGE SCALE GENOMIC DNA]</scope>
    <source>
        <strain evidence="1 2">SWIR-1</strain>
    </source>
</reference>
<proteinExistence type="predicted"/>